<feature type="non-terminal residue" evidence="4">
    <location>
        <position position="1"/>
    </location>
</feature>
<dbReference type="AlphaFoldDB" id="A0AA42SS19"/>
<protein>
    <submittedName>
        <fullName evidence="4">DUF4124 domain-containing protein</fullName>
    </submittedName>
</protein>
<evidence type="ECO:0000313" key="4">
    <source>
        <dbReference type="EMBL" id="MDH1054433.1"/>
    </source>
</evidence>
<organism evidence="4 5">
    <name type="scientific">Aquipseudomonas alcaligenes</name>
    <name type="common">Pseudomonas alcaligenes</name>
    <dbReference type="NCBI Taxonomy" id="43263"/>
    <lineage>
        <taxon>Bacteria</taxon>
        <taxon>Pseudomonadati</taxon>
        <taxon>Pseudomonadota</taxon>
        <taxon>Gammaproteobacteria</taxon>
        <taxon>Pseudomonadales</taxon>
        <taxon>Pseudomonadaceae</taxon>
        <taxon>Aquipseudomonas</taxon>
    </lineage>
</organism>
<feature type="signal peptide" evidence="2">
    <location>
        <begin position="1"/>
        <end position="22"/>
    </location>
</feature>
<dbReference type="RefSeq" id="WP_280053387.1">
    <property type="nucleotide sequence ID" value="NZ_JAOBYN010000005.1"/>
</dbReference>
<evidence type="ECO:0000313" key="5">
    <source>
        <dbReference type="Proteomes" id="UP001158730"/>
    </source>
</evidence>
<proteinExistence type="predicted"/>
<dbReference type="Proteomes" id="UP001158730">
    <property type="component" value="Unassembled WGS sequence"/>
</dbReference>
<feature type="chain" id="PRO_5041236492" evidence="2">
    <location>
        <begin position="23"/>
        <end position="186"/>
    </location>
</feature>
<keyword evidence="2" id="KW-0732">Signal</keyword>
<feature type="domain" description="DUF4124" evidence="3">
    <location>
        <begin position="11"/>
        <end position="63"/>
    </location>
</feature>
<comment type="caution">
    <text evidence="4">The sequence shown here is derived from an EMBL/GenBank/DDBJ whole genome shotgun (WGS) entry which is preliminary data.</text>
</comment>
<gene>
    <name evidence="4" type="ORF">N5C05_06620</name>
</gene>
<accession>A0AA42SS19</accession>
<feature type="region of interest" description="Disordered" evidence="1">
    <location>
        <begin position="40"/>
        <end position="90"/>
    </location>
</feature>
<evidence type="ECO:0000256" key="1">
    <source>
        <dbReference type="SAM" id="MobiDB-lite"/>
    </source>
</evidence>
<evidence type="ECO:0000259" key="3">
    <source>
        <dbReference type="Pfam" id="PF13511"/>
    </source>
</evidence>
<dbReference type="EMBL" id="JAOBYN010000005">
    <property type="protein sequence ID" value="MDH1054433.1"/>
    <property type="molecule type" value="Genomic_DNA"/>
</dbReference>
<feature type="compositionally biased region" description="Polar residues" evidence="1">
    <location>
        <begin position="64"/>
        <end position="78"/>
    </location>
</feature>
<sequence>CKMNKLRSVIFLILAIPSSAFAINKCTDASGKITFTDAACPQDQTWANPPPPPKPEPEKEPTPSQSVQSVMASITNEAPQGREPESQVEKEAAEELLLILRSSLKDPESARFRGIKIATKPYDTARTKSAYAICGEVNAKNSYGGYTGFEGFVVENNIHGKPAIYMQSNEILSIIWQVSAKQIGCL</sequence>
<reference evidence="4" key="1">
    <citation type="submission" date="2022-09" db="EMBL/GenBank/DDBJ databases">
        <title>Intensive care unit water sources are persistently colonized with multi-drug resistant bacteria and are the site of extensive horizontal gene transfer of antibiotic resistance genes.</title>
        <authorList>
            <person name="Diorio-Toth L."/>
        </authorList>
    </citation>
    <scope>NUCLEOTIDE SEQUENCE</scope>
    <source>
        <strain evidence="4">GD03990</strain>
    </source>
</reference>
<feature type="compositionally biased region" description="Basic and acidic residues" evidence="1">
    <location>
        <begin position="80"/>
        <end position="90"/>
    </location>
</feature>
<evidence type="ECO:0000256" key="2">
    <source>
        <dbReference type="SAM" id="SignalP"/>
    </source>
</evidence>
<dbReference type="InterPro" id="IPR025392">
    <property type="entry name" value="DUF4124"/>
</dbReference>
<name>A0AA42SS19_AQUAC</name>
<dbReference type="Pfam" id="PF13511">
    <property type="entry name" value="DUF4124"/>
    <property type="match status" value="1"/>
</dbReference>